<dbReference type="EMBL" id="RWGY01000039">
    <property type="protein sequence ID" value="TVU12782.1"/>
    <property type="molecule type" value="Genomic_DNA"/>
</dbReference>
<reference evidence="1 2" key="1">
    <citation type="journal article" date="2019" name="Sci. Rep.">
        <title>A high-quality genome of Eragrostis curvula grass provides insights into Poaceae evolution and supports new strategies to enhance forage quality.</title>
        <authorList>
            <person name="Carballo J."/>
            <person name="Santos B.A.C.M."/>
            <person name="Zappacosta D."/>
            <person name="Garbus I."/>
            <person name="Selva J.P."/>
            <person name="Gallo C.A."/>
            <person name="Diaz A."/>
            <person name="Albertini E."/>
            <person name="Caccamo M."/>
            <person name="Echenique V."/>
        </authorList>
    </citation>
    <scope>NUCLEOTIDE SEQUENCE [LARGE SCALE GENOMIC DNA]</scope>
    <source>
        <strain evidence="2">cv. Victoria</strain>
        <tissue evidence="1">Leaf</tissue>
    </source>
</reference>
<dbReference type="Gramene" id="TVU12782">
    <property type="protein sequence ID" value="TVU12782"/>
    <property type="gene ID" value="EJB05_46439"/>
</dbReference>
<evidence type="ECO:0000313" key="1">
    <source>
        <dbReference type="EMBL" id="TVU12782.1"/>
    </source>
</evidence>
<accession>A0A5J9TN44</accession>
<feature type="non-terminal residue" evidence="1">
    <location>
        <position position="1"/>
    </location>
</feature>
<dbReference type="AlphaFoldDB" id="A0A5J9TN44"/>
<organism evidence="1 2">
    <name type="scientific">Eragrostis curvula</name>
    <name type="common">weeping love grass</name>
    <dbReference type="NCBI Taxonomy" id="38414"/>
    <lineage>
        <taxon>Eukaryota</taxon>
        <taxon>Viridiplantae</taxon>
        <taxon>Streptophyta</taxon>
        <taxon>Embryophyta</taxon>
        <taxon>Tracheophyta</taxon>
        <taxon>Spermatophyta</taxon>
        <taxon>Magnoliopsida</taxon>
        <taxon>Liliopsida</taxon>
        <taxon>Poales</taxon>
        <taxon>Poaceae</taxon>
        <taxon>PACMAD clade</taxon>
        <taxon>Chloridoideae</taxon>
        <taxon>Eragrostideae</taxon>
        <taxon>Eragrostidinae</taxon>
        <taxon>Eragrostis</taxon>
    </lineage>
</organism>
<dbReference type="Proteomes" id="UP000324897">
    <property type="component" value="Chromosome 3"/>
</dbReference>
<gene>
    <name evidence="1" type="ORF">EJB05_46439</name>
</gene>
<comment type="caution">
    <text evidence="1">The sequence shown here is derived from an EMBL/GenBank/DDBJ whole genome shotgun (WGS) entry which is preliminary data.</text>
</comment>
<protein>
    <submittedName>
        <fullName evidence="1">Uncharacterized protein</fullName>
    </submittedName>
</protein>
<name>A0A5J9TN44_9POAL</name>
<sequence>MAPPSALRHPQGATILHLPGRPFEFDGLRIGISCSASGWIVKDRSTCGPFRSLHEAEDAIDHYVNGLPCPASC</sequence>
<evidence type="ECO:0000313" key="2">
    <source>
        <dbReference type="Proteomes" id="UP000324897"/>
    </source>
</evidence>
<keyword evidence="2" id="KW-1185">Reference proteome</keyword>
<proteinExistence type="predicted"/>